<comment type="caution">
    <text evidence="5">The sequence shown here is derived from an EMBL/GenBank/DDBJ whole genome shotgun (WGS) entry which is preliminary data.</text>
</comment>
<dbReference type="Proteomes" id="UP001501470">
    <property type="component" value="Unassembled WGS sequence"/>
</dbReference>
<feature type="domain" description="OmpR/PhoB-type" evidence="4">
    <location>
        <begin position="1"/>
        <end position="97"/>
    </location>
</feature>
<accession>A0ABN2AZA9</accession>
<name>A0ABN2AZA9_9ACTN</name>
<dbReference type="RefSeq" id="WP_344505026.1">
    <property type="nucleotide sequence ID" value="NZ_BAAAQD010000011.1"/>
</dbReference>
<gene>
    <name evidence="5" type="ORF">GCM10009827_055070</name>
</gene>
<dbReference type="InterPro" id="IPR049945">
    <property type="entry name" value="AAA_22"/>
</dbReference>
<dbReference type="CDD" id="cd15831">
    <property type="entry name" value="BTAD"/>
    <property type="match status" value="1"/>
</dbReference>
<dbReference type="SUPFAM" id="SSF52540">
    <property type="entry name" value="P-loop containing nucleoside triphosphate hydrolases"/>
    <property type="match status" value="1"/>
</dbReference>
<dbReference type="EMBL" id="BAAAQD010000011">
    <property type="protein sequence ID" value="GAA1530460.1"/>
    <property type="molecule type" value="Genomic_DNA"/>
</dbReference>
<dbReference type="SUPFAM" id="SSF48452">
    <property type="entry name" value="TPR-like"/>
    <property type="match status" value="2"/>
</dbReference>
<dbReference type="PANTHER" id="PTHR47691">
    <property type="entry name" value="REGULATOR-RELATED"/>
    <property type="match status" value="1"/>
</dbReference>
<dbReference type="InterPro" id="IPR027417">
    <property type="entry name" value="P-loop_NTPase"/>
</dbReference>
<dbReference type="InterPro" id="IPR005158">
    <property type="entry name" value="BTAD"/>
</dbReference>
<evidence type="ECO:0000259" key="4">
    <source>
        <dbReference type="PROSITE" id="PS51755"/>
    </source>
</evidence>
<proteinExistence type="inferred from homology"/>
<evidence type="ECO:0000256" key="3">
    <source>
        <dbReference type="PROSITE-ProRule" id="PRU01091"/>
    </source>
</evidence>
<dbReference type="InterPro" id="IPR016032">
    <property type="entry name" value="Sig_transdc_resp-reg_C-effctor"/>
</dbReference>
<dbReference type="SMART" id="SM01043">
    <property type="entry name" value="BTAD"/>
    <property type="match status" value="1"/>
</dbReference>
<protein>
    <recommendedName>
        <fullName evidence="4">OmpR/PhoB-type domain-containing protein</fullName>
    </recommendedName>
</protein>
<dbReference type="Gene3D" id="1.25.40.10">
    <property type="entry name" value="Tetratricopeptide repeat domain"/>
    <property type="match status" value="2"/>
</dbReference>
<evidence type="ECO:0000313" key="6">
    <source>
        <dbReference type="Proteomes" id="UP001501470"/>
    </source>
</evidence>
<reference evidence="5 6" key="1">
    <citation type="journal article" date="2019" name="Int. J. Syst. Evol. Microbiol.">
        <title>The Global Catalogue of Microorganisms (GCM) 10K type strain sequencing project: providing services to taxonomists for standard genome sequencing and annotation.</title>
        <authorList>
            <consortium name="The Broad Institute Genomics Platform"/>
            <consortium name="The Broad Institute Genome Sequencing Center for Infectious Disease"/>
            <person name="Wu L."/>
            <person name="Ma J."/>
        </authorList>
    </citation>
    <scope>NUCLEOTIDE SEQUENCE [LARGE SCALE GENOMIC DNA]</scope>
    <source>
        <strain evidence="5 6">JCM 15933</strain>
    </source>
</reference>
<dbReference type="InterPro" id="IPR036388">
    <property type="entry name" value="WH-like_DNA-bd_sf"/>
</dbReference>
<dbReference type="Pfam" id="PF00486">
    <property type="entry name" value="Trans_reg_C"/>
    <property type="match status" value="1"/>
</dbReference>
<evidence type="ECO:0000256" key="2">
    <source>
        <dbReference type="ARBA" id="ARBA00023125"/>
    </source>
</evidence>
<organism evidence="5 6">
    <name type="scientific">Dactylosporangium maewongense</name>
    <dbReference type="NCBI Taxonomy" id="634393"/>
    <lineage>
        <taxon>Bacteria</taxon>
        <taxon>Bacillati</taxon>
        <taxon>Actinomycetota</taxon>
        <taxon>Actinomycetes</taxon>
        <taxon>Micromonosporales</taxon>
        <taxon>Micromonosporaceae</taxon>
        <taxon>Dactylosporangium</taxon>
    </lineage>
</organism>
<keyword evidence="6" id="KW-1185">Reference proteome</keyword>
<dbReference type="Gene3D" id="1.10.10.10">
    <property type="entry name" value="Winged helix-like DNA-binding domain superfamily/Winged helix DNA-binding domain"/>
    <property type="match status" value="1"/>
</dbReference>
<keyword evidence="2 3" id="KW-0238">DNA-binding</keyword>
<feature type="DNA-binding region" description="OmpR/PhoB-type" evidence="3">
    <location>
        <begin position="1"/>
        <end position="97"/>
    </location>
</feature>
<dbReference type="InterPro" id="IPR001867">
    <property type="entry name" value="OmpR/PhoB-type_DNA-bd"/>
</dbReference>
<dbReference type="PROSITE" id="PS51755">
    <property type="entry name" value="OMPR_PHOB"/>
    <property type="match status" value="1"/>
</dbReference>
<comment type="similarity">
    <text evidence="1">Belongs to the AfsR/DnrI/RedD regulatory family.</text>
</comment>
<dbReference type="InterPro" id="IPR011990">
    <property type="entry name" value="TPR-like_helical_dom_sf"/>
</dbReference>
<dbReference type="SMART" id="SM00862">
    <property type="entry name" value="Trans_reg_C"/>
    <property type="match status" value="1"/>
</dbReference>
<evidence type="ECO:0000256" key="1">
    <source>
        <dbReference type="ARBA" id="ARBA00005820"/>
    </source>
</evidence>
<dbReference type="SUPFAM" id="SSF46894">
    <property type="entry name" value="C-terminal effector domain of the bipartite response regulators"/>
    <property type="match status" value="1"/>
</dbReference>
<evidence type="ECO:0000313" key="5">
    <source>
        <dbReference type="EMBL" id="GAA1530460.1"/>
    </source>
</evidence>
<dbReference type="Gene3D" id="3.40.50.300">
    <property type="entry name" value="P-loop containing nucleotide triphosphate hydrolases"/>
    <property type="match status" value="1"/>
</dbReference>
<dbReference type="Pfam" id="PF03704">
    <property type="entry name" value="BTAD"/>
    <property type="match status" value="1"/>
</dbReference>
<dbReference type="Pfam" id="PF13401">
    <property type="entry name" value="AAA_22"/>
    <property type="match status" value="1"/>
</dbReference>
<sequence>MSEPLIRVLGPVEVQAPGRSPVSPAPSVRALLARLAGSPGRVMSADALTDALWGEELPADAANALQIRVSKLRRVLASAGLDAAVLTTRAPGYQLTLPPEAVDAHRFDKAVARARTAADQDTALAAYDEALGLWRGPALADVGETDWVRAERLRLEELRLAALEDRLELLVGTGRHAAVVGELESMVAEHPLRERLHRLLMLALYRAGRQADALAVEQRLRHRLAEELGIDPSPDLRALTEAILRQEIPPATPAAPAMPAATPAAPSVAVPARLSSFLGRDADLRTTLQELRAARLVTLTGPGGVGKTTLSLETARLVEPAIADTVHIIRLAALAPDADVAEAFAAQLGVQTPGPGASAAEAVAEHLKQRRALLVVDNCEHVVDAAAVVVDHLLQATTDVRVLATSREALAVAGETQIAVGPLAVPDETAAADAIAASPAVRLFLDRARSVRPGLQLDADAARAVASICRRLDGMPLAIELAAARAKALPPAEIADRLRDRFALLTAGPRSSEARHRTLRATIDWSHDLLPEGERRLLRRLAVFRGGWTLAAAEQVCGFGGSEPADIPDLLFRLVDQSLVTADPGTGRFRLLVTIREYAWMKLREAGEEDDCRRRHLAHCIAMAEQHGPLVRYTGPAWDLLVEDQDNLRAAIEFCIERTAESPEPGLRLAAALVPFWNYGPRYEGVRAITALLDRGGSDVARARALQGLALLYVYYPTPESRAAARESLALFTALGLDHEAAVSRIVVAFEGQYGGDPDEHRALIRRSREDLGDQDHGWWHAMTYYVEALINLRCSEFEDSVRDWRRSLDLLGAADDRMMSSAARAHLGVALRQTGRLEEALAQLRSAADECRAYGSLHGLAFALVHLAHTRLDLGQTERVPAELAEADEISRRVRNPRNPAWAAWGRARLALTRGDAAAAADDLRRALELLEDREFPWARDQLRAAYAAAAGH</sequence>
<dbReference type="PRINTS" id="PR00364">
    <property type="entry name" value="DISEASERSIST"/>
</dbReference>
<dbReference type="PANTHER" id="PTHR47691:SF3">
    <property type="entry name" value="HTH-TYPE TRANSCRIPTIONAL REGULATOR RV0890C-RELATED"/>
    <property type="match status" value="1"/>
</dbReference>